<dbReference type="AlphaFoldDB" id="A0A4Z2HDU0"/>
<sequence length="167" mass="18789">MISPMRSTSAKQLRVPLCINLPKEQIQLQTGRASQRCPAMQNEVRGNKGKQEKQRCFGRGQQSVTVASLFMPASAYGAGNRCQLLRSPHAKPYLLPHHCHWLLRSLQTRTDPNGPEPKKKSARTITNPKSARLAHVGYSRRLPVNLDPFFSAWLLILILFVPSEEAH</sequence>
<dbReference type="EMBL" id="SRLO01000283">
    <property type="protein sequence ID" value="TNN62952.1"/>
    <property type="molecule type" value="Genomic_DNA"/>
</dbReference>
<dbReference type="Proteomes" id="UP000314294">
    <property type="component" value="Unassembled WGS sequence"/>
</dbReference>
<feature type="region of interest" description="Disordered" evidence="1">
    <location>
        <begin position="37"/>
        <end position="56"/>
    </location>
</feature>
<proteinExistence type="predicted"/>
<protein>
    <submittedName>
        <fullName evidence="2">Uncharacterized protein</fullName>
    </submittedName>
</protein>
<gene>
    <name evidence="2" type="ORF">EYF80_026832</name>
</gene>
<feature type="compositionally biased region" description="Basic and acidic residues" evidence="1">
    <location>
        <begin position="45"/>
        <end position="55"/>
    </location>
</feature>
<feature type="region of interest" description="Disordered" evidence="1">
    <location>
        <begin position="108"/>
        <end position="128"/>
    </location>
</feature>
<name>A0A4Z2HDU0_9TELE</name>
<evidence type="ECO:0000256" key="1">
    <source>
        <dbReference type="SAM" id="MobiDB-lite"/>
    </source>
</evidence>
<evidence type="ECO:0000313" key="2">
    <source>
        <dbReference type="EMBL" id="TNN62952.1"/>
    </source>
</evidence>
<organism evidence="2 3">
    <name type="scientific">Liparis tanakae</name>
    <name type="common">Tanaka's snailfish</name>
    <dbReference type="NCBI Taxonomy" id="230148"/>
    <lineage>
        <taxon>Eukaryota</taxon>
        <taxon>Metazoa</taxon>
        <taxon>Chordata</taxon>
        <taxon>Craniata</taxon>
        <taxon>Vertebrata</taxon>
        <taxon>Euteleostomi</taxon>
        <taxon>Actinopterygii</taxon>
        <taxon>Neopterygii</taxon>
        <taxon>Teleostei</taxon>
        <taxon>Neoteleostei</taxon>
        <taxon>Acanthomorphata</taxon>
        <taxon>Eupercaria</taxon>
        <taxon>Perciformes</taxon>
        <taxon>Cottioidei</taxon>
        <taxon>Cottales</taxon>
        <taxon>Liparidae</taxon>
        <taxon>Liparis</taxon>
    </lineage>
</organism>
<evidence type="ECO:0000313" key="3">
    <source>
        <dbReference type="Proteomes" id="UP000314294"/>
    </source>
</evidence>
<keyword evidence="3" id="KW-1185">Reference proteome</keyword>
<comment type="caution">
    <text evidence="2">The sequence shown here is derived from an EMBL/GenBank/DDBJ whole genome shotgun (WGS) entry which is preliminary data.</text>
</comment>
<accession>A0A4Z2HDU0</accession>
<reference evidence="2 3" key="1">
    <citation type="submission" date="2019-03" db="EMBL/GenBank/DDBJ databases">
        <title>First draft genome of Liparis tanakae, snailfish: a comprehensive survey of snailfish specific genes.</title>
        <authorList>
            <person name="Kim W."/>
            <person name="Song I."/>
            <person name="Jeong J.-H."/>
            <person name="Kim D."/>
            <person name="Kim S."/>
            <person name="Ryu S."/>
            <person name="Song J.Y."/>
            <person name="Lee S.K."/>
        </authorList>
    </citation>
    <scope>NUCLEOTIDE SEQUENCE [LARGE SCALE GENOMIC DNA]</scope>
    <source>
        <tissue evidence="2">Muscle</tissue>
    </source>
</reference>